<keyword evidence="4 10" id="KW-0378">Hydrolase</keyword>
<dbReference type="InterPro" id="IPR005135">
    <property type="entry name" value="Endo/exonuclease/phosphatase"/>
</dbReference>
<dbReference type="Proteomes" id="UP000238823">
    <property type="component" value="Unassembled WGS sequence"/>
</dbReference>
<dbReference type="PANTHER" id="PTHR22748">
    <property type="entry name" value="AP ENDONUCLEASE"/>
    <property type="match status" value="1"/>
</dbReference>
<evidence type="ECO:0000256" key="6">
    <source>
        <dbReference type="PIRSR" id="PIRSR604808-1"/>
    </source>
</evidence>
<feature type="site" description="Important for catalytic activity" evidence="8">
    <location>
        <position position="234"/>
    </location>
</feature>
<feature type="binding site" evidence="7">
    <location>
        <position position="47"/>
    </location>
    <ligand>
        <name>Mg(2+)</name>
        <dbReference type="ChEBI" id="CHEBI:18420"/>
        <label>1</label>
    </ligand>
</feature>
<dbReference type="InterPro" id="IPR020848">
    <property type="entry name" value="AP_endonuclease_F1_CS"/>
</dbReference>
<dbReference type="GO" id="GO:0003906">
    <property type="term" value="F:DNA-(apurinic or apyrimidinic site) endonuclease activity"/>
    <property type="evidence" value="ECO:0007669"/>
    <property type="project" value="TreeGrafter"/>
</dbReference>
<evidence type="ECO:0000256" key="4">
    <source>
        <dbReference type="ARBA" id="ARBA00022801"/>
    </source>
</evidence>
<feature type="binding site" evidence="7">
    <location>
        <position position="19"/>
    </location>
    <ligand>
        <name>Mg(2+)</name>
        <dbReference type="ChEBI" id="CHEBI:18420"/>
        <label>1</label>
    </ligand>
</feature>
<feature type="active site" evidence="6">
    <location>
        <position position="120"/>
    </location>
</feature>
<evidence type="ECO:0000256" key="2">
    <source>
        <dbReference type="ARBA" id="ARBA00007092"/>
    </source>
</evidence>
<dbReference type="GO" id="GO:0003677">
    <property type="term" value="F:DNA binding"/>
    <property type="evidence" value="ECO:0007669"/>
    <property type="project" value="InterPro"/>
</dbReference>
<evidence type="ECO:0000256" key="8">
    <source>
        <dbReference type="PIRSR" id="PIRSR604808-3"/>
    </source>
</evidence>
<evidence type="ECO:0000256" key="5">
    <source>
        <dbReference type="ARBA" id="ARBA00022842"/>
    </source>
</evidence>
<comment type="similarity">
    <text evidence="2">Belongs to the DNA repair enzymes AP/ExoA family.</text>
</comment>
<comment type="cofactor">
    <cofactor evidence="7">
        <name>Mg(2+)</name>
        <dbReference type="ChEBI" id="CHEBI:18420"/>
    </cofactor>
    <cofactor evidence="7">
        <name>Mn(2+)</name>
        <dbReference type="ChEBI" id="CHEBI:29035"/>
    </cofactor>
    <text evidence="7">Probably binds two magnesium or manganese ions per subunit.</text>
</comment>
<evidence type="ECO:0000256" key="1">
    <source>
        <dbReference type="ARBA" id="ARBA00001936"/>
    </source>
</evidence>
<feature type="binding site" evidence="7">
    <location>
        <position position="260"/>
    </location>
    <ligand>
        <name>Mg(2+)</name>
        <dbReference type="ChEBI" id="CHEBI:18420"/>
        <label>1</label>
    </ligand>
</feature>
<keyword evidence="3 7" id="KW-0479">Metal-binding</keyword>
<sequence>MSSGRSKGVAKPVTVLSWNVNGLRAVAKKGFREWLDSTGAEIVGLQEVRARPEQLPEDLREPNNWHARLVASERPGYAGVGMYCARAPDTHEQALGIPRFDTEGRLQVARFGRLTIVNAYFPNGNGRERDNSRVPYKLDFYRAVFDLVQRRRKAGQRVLVMGDFNTAVREIDLARPKQNTKTSGFLTEERDELERWLAAGWLDSFRVFEPGAGHYSWWSQRGTARARNVGWRIDYVLASPNLRPFLRGAFIQPDVLGSDHAPIGVELDPAVFD</sequence>
<dbReference type="GO" id="GO:0008311">
    <property type="term" value="F:double-stranded DNA 3'-5' DNA exonuclease activity"/>
    <property type="evidence" value="ECO:0007669"/>
    <property type="project" value="UniProtKB-EC"/>
</dbReference>
<feature type="binding site" evidence="7">
    <location>
        <position position="165"/>
    </location>
    <ligand>
        <name>Mg(2+)</name>
        <dbReference type="ChEBI" id="CHEBI:18420"/>
        <label>1</label>
    </ligand>
</feature>
<dbReference type="PROSITE" id="PS51435">
    <property type="entry name" value="AP_NUCLEASE_F1_4"/>
    <property type="match status" value="1"/>
</dbReference>
<dbReference type="EC" id="3.1.11.2" evidence="10"/>
<dbReference type="GO" id="GO:0006284">
    <property type="term" value="P:base-excision repair"/>
    <property type="evidence" value="ECO:0007669"/>
    <property type="project" value="TreeGrafter"/>
</dbReference>
<feature type="active site" description="Proton acceptor" evidence="6">
    <location>
        <position position="260"/>
    </location>
</feature>
<dbReference type="EMBL" id="PVNL01000072">
    <property type="protein sequence ID" value="PRQ06605.1"/>
    <property type="molecule type" value="Genomic_DNA"/>
</dbReference>
<dbReference type="Gene3D" id="3.60.10.10">
    <property type="entry name" value="Endonuclease/exonuclease/phosphatase"/>
    <property type="match status" value="1"/>
</dbReference>
<evidence type="ECO:0000256" key="7">
    <source>
        <dbReference type="PIRSR" id="PIRSR604808-2"/>
    </source>
</evidence>
<keyword evidence="5 7" id="KW-0460">Magnesium</keyword>
<feature type="active site" description="Proton donor/acceptor" evidence="6">
    <location>
        <position position="163"/>
    </location>
</feature>
<dbReference type="SUPFAM" id="SSF56219">
    <property type="entry name" value="DNase I-like"/>
    <property type="match status" value="1"/>
</dbReference>
<feature type="site" description="Transition state stabilizer" evidence="8">
    <location>
        <position position="165"/>
    </location>
</feature>
<dbReference type="NCBIfam" id="TIGR00633">
    <property type="entry name" value="xth"/>
    <property type="match status" value="1"/>
</dbReference>
<dbReference type="Pfam" id="PF03372">
    <property type="entry name" value="Exo_endo_phos"/>
    <property type="match status" value="1"/>
</dbReference>
<keyword evidence="7" id="KW-0464">Manganese</keyword>
<evidence type="ECO:0000313" key="10">
    <source>
        <dbReference type="EMBL" id="PRQ06605.1"/>
    </source>
</evidence>
<name>A0A2S9YNE5_9BACT</name>
<dbReference type="AlphaFoldDB" id="A0A2S9YNE5"/>
<reference evidence="10 11" key="1">
    <citation type="submission" date="2018-03" db="EMBL/GenBank/DDBJ databases">
        <title>Draft Genome Sequences of the Obligatory Marine Myxobacteria Enhygromyxa salina SWB007.</title>
        <authorList>
            <person name="Poehlein A."/>
            <person name="Moghaddam J.A."/>
            <person name="Harms H."/>
            <person name="Alanjari M."/>
            <person name="Koenig G.M."/>
            <person name="Daniel R."/>
            <person name="Schaeberle T.F."/>
        </authorList>
    </citation>
    <scope>NUCLEOTIDE SEQUENCE [LARGE SCALE GENOMIC DNA]</scope>
    <source>
        <strain evidence="10 11">SWB007</strain>
    </source>
</reference>
<dbReference type="InterPro" id="IPR004808">
    <property type="entry name" value="AP_endonuc_1"/>
</dbReference>
<evidence type="ECO:0000256" key="3">
    <source>
        <dbReference type="ARBA" id="ARBA00022723"/>
    </source>
</evidence>
<dbReference type="InterPro" id="IPR036691">
    <property type="entry name" value="Endo/exonu/phosph_ase_sf"/>
</dbReference>
<evidence type="ECO:0000259" key="9">
    <source>
        <dbReference type="Pfam" id="PF03372"/>
    </source>
</evidence>
<dbReference type="NCBIfam" id="TIGR00195">
    <property type="entry name" value="exoDNase_III"/>
    <property type="match status" value="1"/>
</dbReference>
<feature type="binding site" evidence="7">
    <location>
        <position position="163"/>
    </location>
    <ligand>
        <name>Mg(2+)</name>
        <dbReference type="ChEBI" id="CHEBI:18420"/>
        <label>1</label>
    </ligand>
</feature>
<evidence type="ECO:0000313" key="11">
    <source>
        <dbReference type="Proteomes" id="UP000238823"/>
    </source>
</evidence>
<organism evidence="10 11">
    <name type="scientific">Enhygromyxa salina</name>
    <dbReference type="NCBI Taxonomy" id="215803"/>
    <lineage>
        <taxon>Bacteria</taxon>
        <taxon>Pseudomonadati</taxon>
        <taxon>Myxococcota</taxon>
        <taxon>Polyangia</taxon>
        <taxon>Nannocystales</taxon>
        <taxon>Nannocystaceae</taxon>
        <taxon>Enhygromyxa</taxon>
    </lineage>
</organism>
<comment type="cofactor">
    <cofactor evidence="1">
        <name>Mn(2+)</name>
        <dbReference type="ChEBI" id="CHEBI:29035"/>
    </cofactor>
</comment>
<dbReference type="RefSeq" id="WP_106090680.1">
    <property type="nucleotide sequence ID" value="NZ_PVNL01000072.1"/>
</dbReference>
<dbReference type="PANTHER" id="PTHR22748:SF6">
    <property type="entry name" value="DNA-(APURINIC OR APYRIMIDINIC SITE) ENDONUCLEASE"/>
    <property type="match status" value="1"/>
</dbReference>
<dbReference type="PROSITE" id="PS00728">
    <property type="entry name" value="AP_NUCLEASE_F1_3"/>
    <property type="match status" value="1"/>
</dbReference>
<feature type="binding site" evidence="7">
    <location>
        <position position="259"/>
    </location>
    <ligand>
        <name>Mg(2+)</name>
        <dbReference type="ChEBI" id="CHEBI:18420"/>
        <label>1</label>
    </ligand>
</feature>
<comment type="caution">
    <text evidence="10">The sequence shown here is derived from an EMBL/GenBank/DDBJ whole genome shotgun (WGS) entry which is preliminary data.</text>
</comment>
<gene>
    <name evidence="10" type="primary">exoA</name>
    <name evidence="10" type="ORF">ENSA7_37080</name>
</gene>
<proteinExistence type="inferred from homology"/>
<dbReference type="GO" id="GO:0046872">
    <property type="term" value="F:metal ion binding"/>
    <property type="evidence" value="ECO:0007669"/>
    <property type="project" value="UniProtKB-KW"/>
</dbReference>
<dbReference type="GO" id="GO:0008081">
    <property type="term" value="F:phosphoric diester hydrolase activity"/>
    <property type="evidence" value="ECO:0007669"/>
    <property type="project" value="TreeGrafter"/>
</dbReference>
<accession>A0A2S9YNE5</accession>
<protein>
    <submittedName>
        <fullName evidence="10">Exodeoxyribonuclease</fullName>
        <ecNumber evidence="10">3.1.11.2</ecNumber>
    </submittedName>
</protein>
<feature type="site" description="Interaction with DNA substrate" evidence="8">
    <location>
        <position position="260"/>
    </location>
</feature>
<feature type="domain" description="Endonuclease/exonuclease/phosphatase" evidence="9">
    <location>
        <begin position="16"/>
        <end position="260"/>
    </location>
</feature>
<dbReference type="OrthoDB" id="9803914at2"/>